<dbReference type="GO" id="GO:0047632">
    <property type="term" value="F:agmatine deiminase activity"/>
    <property type="evidence" value="ECO:0007669"/>
    <property type="project" value="TreeGrafter"/>
</dbReference>
<evidence type="ECO:0000256" key="1">
    <source>
        <dbReference type="ARBA" id="ARBA00022801"/>
    </source>
</evidence>
<sequence>MRKKILFSICMLMALTLLVNAAPKEKQVLPASLTDTEKEFIQNNYDQYINSKTTRNAERLPQGNFWGPAEFEPADEVIFSWNGYSTFLKQLIKFTADGGKAWVVADNGWYNTVDSVKRELEDYGVNTDNVRMIEYGLNSVWMRDFGPWFIYTEDGDREIIDFKYNRPRPLDDRFPEKVAELLEIQNNQTNLIMPGGNFILDGHDVAILTDVVFNTAQGGMPNLSVDELKDYLKKLFNVKKVILLEQMKRDGTGHVDMFCKLLNDTTFIVGEYATPSDGADDNYYILNRNAEKLAHETNGNGEPFKVVRIPMPKYDGTSYSYTNSLIYNKKVLVPIYGFSTDEEALNIYRQILPGYDVRGFDARNIITANGAIHCITKMVMADPLKIEAAPITETRAGQETTINFKVDSTREREYNKVAVYYSDNPEGPFAEVMANETEDGYAANIPSMRAGTTVYYFIQAESDNMYETFPEDAPERGISTFVVR</sequence>
<dbReference type="SUPFAM" id="SSF55909">
    <property type="entry name" value="Pentein"/>
    <property type="match status" value="1"/>
</dbReference>
<accession>A0A2N5ZDJ3</accession>
<dbReference type="EMBL" id="PKTG01000107">
    <property type="protein sequence ID" value="PLX16730.1"/>
    <property type="molecule type" value="Genomic_DNA"/>
</dbReference>
<evidence type="ECO:0000313" key="3">
    <source>
        <dbReference type="EMBL" id="PLX16730.1"/>
    </source>
</evidence>
<organism evidence="3 4">
    <name type="scientific">Muiribacterium halophilum</name>
    <dbReference type="NCBI Taxonomy" id="2053465"/>
    <lineage>
        <taxon>Bacteria</taxon>
        <taxon>Candidatus Muiribacteriota</taxon>
        <taxon>Candidatus Muiribacteriia</taxon>
        <taxon>Candidatus Muiribacteriales</taxon>
        <taxon>Candidatus Muiribacteriaceae</taxon>
        <taxon>Candidatus Muiribacterium</taxon>
    </lineage>
</organism>
<dbReference type="GO" id="GO:0009446">
    <property type="term" value="P:putrescine biosynthetic process"/>
    <property type="evidence" value="ECO:0007669"/>
    <property type="project" value="InterPro"/>
</dbReference>
<comment type="caution">
    <text evidence="3">The sequence shown here is derived from an EMBL/GenBank/DDBJ whole genome shotgun (WGS) entry which is preliminary data.</text>
</comment>
<dbReference type="PANTHER" id="PTHR31377:SF0">
    <property type="entry name" value="AGMATINE DEIMINASE-RELATED"/>
    <property type="match status" value="1"/>
</dbReference>
<dbReference type="Gene3D" id="3.75.10.10">
    <property type="entry name" value="L-arginine/glycine Amidinotransferase, Chain A"/>
    <property type="match status" value="1"/>
</dbReference>
<dbReference type="InterPro" id="IPR007466">
    <property type="entry name" value="Peptidyl-Arg-deiminase_porph"/>
</dbReference>
<keyword evidence="2" id="KW-0732">Signal</keyword>
<keyword evidence="1" id="KW-0378">Hydrolase</keyword>
<protein>
    <recommendedName>
        <fullName evidence="5">Agmatine deiminase</fullName>
    </recommendedName>
</protein>
<gene>
    <name evidence="3" type="ORF">C0601_09645</name>
</gene>
<dbReference type="AlphaFoldDB" id="A0A2N5ZDJ3"/>
<dbReference type="PANTHER" id="PTHR31377">
    <property type="entry name" value="AGMATINE DEIMINASE-RELATED"/>
    <property type="match status" value="1"/>
</dbReference>
<evidence type="ECO:0000256" key="2">
    <source>
        <dbReference type="SAM" id="SignalP"/>
    </source>
</evidence>
<evidence type="ECO:0008006" key="5">
    <source>
        <dbReference type="Google" id="ProtNLM"/>
    </source>
</evidence>
<feature type="chain" id="PRO_5014691666" description="Agmatine deiminase" evidence="2">
    <location>
        <begin position="22"/>
        <end position="484"/>
    </location>
</feature>
<feature type="signal peptide" evidence="2">
    <location>
        <begin position="1"/>
        <end position="21"/>
    </location>
</feature>
<dbReference type="Proteomes" id="UP000234857">
    <property type="component" value="Unassembled WGS sequence"/>
</dbReference>
<reference evidence="3 4" key="1">
    <citation type="submission" date="2017-11" db="EMBL/GenBank/DDBJ databases">
        <title>Genome-resolved metagenomics identifies genetic mobility, metabolic interactions, and unexpected diversity in perchlorate-reducing communities.</title>
        <authorList>
            <person name="Barnum T.P."/>
            <person name="Figueroa I.A."/>
            <person name="Carlstrom C.I."/>
            <person name="Lucas L.N."/>
            <person name="Engelbrektson A.L."/>
            <person name="Coates J.D."/>
        </authorList>
    </citation>
    <scope>NUCLEOTIDE SEQUENCE [LARGE SCALE GENOMIC DNA]</scope>
    <source>
        <strain evidence="3">BM706</strain>
    </source>
</reference>
<proteinExistence type="predicted"/>
<dbReference type="Pfam" id="PF04371">
    <property type="entry name" value="PAD_porph"/>
    <property type="match status" value="1"/>
</dbReference>
<evidence type="ECO:0000313" key="4">
    <source>
        <dbReference type="Proteomes" id="UP000234857"/>
    </source>
</evidence>
<dbReference type="GO" id="GO:0004668">
    <property type="term" value="F:protein-arginine deiminase activity"/>
    <property type="evidence" value="ECO:0007669"/>
    <property type="project" value="InterPro"/>
</dbReference>
<name>A0A2N5ZDJ3_MUIH1</name>